<name>A0A8H8DKU5_9FUNG</name>
<dbReference type="InterPro" id="IPR050886">
    <property type="entry name" value="RNA-binding_reg"/>
</dbReference>
<dbReference type="InterPro" id="IPR035979">
    <property type="entry name" value="RBD_domain_sf"/>
</dbReference>
<keyword evidence="6" id="KW-1185">Reference proteome</keyword>
<dbReference type="Gene3D" id="3.30.70.330">
    <property type="match status" value="1"/>
</dbReference>
<keyword evidence="1 2" id="KW-0694">RNA-binding</keyword>
<dbReference type="InterPro" id="IPR012677">
    <property type="entry name" value="Nucleotide-bd_a/b_plait_sf"/>
</dbReference>
<dbReference type="InterPro" id="IPR000504">
    <property type="entry name" value="RRM_dom"/>
</dbReference>
<protein>
    <recommendedName>
        <fullName evidence="4">RRM domain-containing protein</fullName>
    </recommendedName>
</protein>
<feature type="compositionally biased region" description="Acidic residues" evidence="3">
    <location>
        <begin position="211"/>
        <end position="220"/>
    </location>
</feature>
<accession>A0A8H8DKU5</accession>
<dbReference type="AlphaFoldDB" id="A0A8H8DKU5"/>
<dbReference type="PROSITE" id="PS50102">
    <property type="entry name" value="RRM"/>
    <property type="match status" value="1"/>
</dbReference>
<dbReference type="Pfam" id="PF00076">
    <property type="entry name" value="RRM_1"/>
    <property type="match status" value="1"/>
</dbReference>
<comment type="caution">
    <text evidence="5">The sequence shown here is derived from an EMBL/GenBank/DDBJ whole genome shotgun (WGS) entry which is preliminary data.</text>
</comment>
<dbReference type="Proteomes" id="UP000673691">
    <property type="component" value="Unassembled WGS sequence"/>
</dbReference>
<proteinExistence type="predicted"/>
<evidence type="ECO:0000313" key="6">
    <source>
        <dbReference type="Proteomes" id="UP000673691"/>
    </source>
</evidence>
<evidence type="ECO:0000313" key="5">
    <source>
        <dbReference type="EMBL" id="KAG5462066.1"/>
    </source>
</evidence>
<evidence type="ECO:0000256" key="2">
    <source>
        <dbReference type="PROSITE-ProRule" id="PRU00176"/>
    </source>
</evidence>
<dbReference type="PANTHER" id="PTHR48024">
    <property type="entry name" value="GEO13361P1-RELATED"/>
    <property type="match status" value="1"/>
</dbReference>
<organism evidence="5 6">
    <name type="scientific">Olpidium bornovanus</name>
    <dbReference type="NCBI Taxonomy" id="278681"/>
    <lineage>
        <taxon>Eukaryota</taxon>
        <taxon>Fungi</taxon>
        <taxon>Fungi incertae sedis</taxon>
        <taxon>Olpidiomycota</taxon>
        <taxon>Olpidiomycotina</taxon>
        <taxon>Olpidiomycetes</taxon>
        <taxon>Olpidiales</taxon>
        <taxon>Olpidiaceae</taxon>
        <taxon>Olpidium</taxon>
    </lineage>
</organism>
<feature type="region of interest" description="Disordered" evidence="3">
    <location>
        <begin position="49"/>
        <end position="116"/>
    </location>
</feature>
<evidence type="ECO:0000259" key="4">
    <source>
        <dbReference type="PROSITE" id="PS50102"/>
    </source>
</evidence>
<dbReference type="GO" id="GO:0003723">
    <property type="term" value="F:RNA binding"/>
    <property type="evidence" value="ECO:0007669"/>
    <property type="project" value="UniProtKB-UniRule"/>
</dbReference>
<dbReference type="SUPFAM" id="SSF54928">
    <property type="entry name" value="RNA-binding domain, RBD"/>
    <property type="match status" value="1"/>
</dbReference>
<dbReference type="EMBL" id="JAEFCI010002689">
    <property type="protein sequence ID" value="KAG5462066.1"/>
    <property type="molecule type" value="Genomic_DNA"/>
</dbReference>
<dbReference type="GO" id="GO:0005634">
    <property type="term" value="C:nucleus"/>
    <property type="evidence" value="ECO:0007669"/>
    <property type="project" value="TreeGrafter"/>
</dbReference>
<dbReference type="PANTHER" id="PTHR48024:SF56">
    <property type="entry name" value="HETEROGENEOUS NUCLEAR RIBONUCLEOPROTEIN A0"/>
    <property type="match status" value="1"/>
</dbReference>
<evidence type="ECO:0000256" key="1">
    <source>
        <dbReference type="ARBA" id="ARBA00022884"/>
    </source>
</evidence>
<dbReference type="SMART" id="SM00360">
    <property type="entry name" value="RRM"/>
    <property type="match status" value="1"/>
</dbReference>
<gene>
    <name evidence="5" type="ORF">BJ554DRAFT_5644</name>
</gene>
<feature type="domain" description="RRM" evidence="4">
    <location>
        <begin position="273"/>
        <end position="375"/>
    </location>
</feature>
<dbReference type="OrthoDB" id="271725at2759"/>
<evidence type="ECO:0000256" key="3">
    <source>
        <dbReference type="SAM" id="MobiDB-lite"/>
    </source>
</evidence>
<feature type="region of interest" description="Disordered" evidence="3">
    <location>
        <begin position="185"/>
        <end position="267"/>
    </location>
</feature>
<sequence>MRPSFSKILPMSIWLERKLRHLTSYLYFIAIALLRPVPYTAPYYYPSATATGTPPNPNSPARRPQGLYASGPHVVGNGSVSARSGVGPRRNGYQKAAKAGSAAYRRPNTDDHSKPGLSAIEEQTAEAVITEADKQVSAEKLGKPICILWRIQIFVTIVVLTSRPFARLPLFGRTLSSVNQAQDFAAGQNDAKDPPEQSTTGSPRAKPEVEGERDENDESGPDTHSFSSPPACRGPTPIIRPMLGQSPGLVARRPPRKSPSDRLPHSSQYALGTNVYIRGLPVDTTDAGFAEIARMCVSSSSRFTRASPRKASRFCWPDGYGSIVSSKAIIEHSTGECRGYGFVMYQDVQQARAAIAGLTARGFQATPAKVRFWSY</sequence>
<reference evidence="5 6" key="1">
    <citation type="journal article" name="Sci. Rep.">
        <title>Genome-scale phylogenetic analyses confirm Olpidium as the closest living zoosporic fungus to the non-flagellated, terrestrial fungi.</title>
        <authorList>
            <person name="Chang Y."/>
            <person name="Rochon D."/>
            <person name="Sekimoto S."/>
            <person name="Wang Y."/>
            <person name="Chovatia M."/>
            <person name="Sandor L."/>
            <person name="Salamov A."/>
            <person name="Grigoriev I.V."/>
            <person name="Stajich J.E."/>
            <person name="Spatafora J.W."/>
        </authorList>
    </citation>
    <scope>NUCLEOTIDE SEQUENCE [LARGE SCALE GENOMIC DNA]</scope>
    <source>
        <strain evidence="5">S191</strain>
    </source>
</reference>